<feature type="transmembrane region" description="Helical" evidence="16">
    <location>
        <begin position="28"/>
        <end position="48"/>
    </location>
</feature>
<dbReference type="InterPro" id="IPR001182">
    <property type="entry name" value="FtsW/RodA"/>
</dbReference>
<evidence type="ECO:0000256" key="9">
    <source>
        <dbReference type="ARBA" id="ARBA00032370"/>
    </source>
</evidence>
<keyword evidence="3" id="KW-0808">Transferase</keyword>
<dbReference type="GO" id="GO:0032153">
    <property type="term" value="C:cell division site"/>
    <property type="evidence" value="ECO:0007669"/>
    <property type="project" value="TreeGrafter"/>
</dbReference>
<organism evidence="17 18">
    <name type="scientific">Pseudoroseicyclus tamaricis</name>
    <dbReference type="NCBI Taxonomy" id="2705421"/>
    <lineage>
        <taxon>Bacteria</taxon>
        <taxon>Pseudomonadati</taxon>
        <taxon>Pseudomonadota</taxon>
        <taxon>Alphaproteobacteria</taxon>
        <taxon>Rhodobacterales</taxon>
        <taxon>Paracoccaceae</taxon>
        <taxon>Pseudoroseicyclus</taxon>
    </lineage>
</organism>
<feature type="transmembrane region" description="Helical" evidence="16">
    <location>
        <begin position="60"/>
        <end position="79"/>
    </location>
</feature>
<evidence type="ECO:0000256" key="3">
    <source>
        <dbReference type="ARBA" id="ARBA00022679"/>
    </source>
</evidence>
<keyword evidence="17" id="KW-0132">Cell division</keyword>
<dbReference type="Pfam" id="PF01098">
    <property type="entry name" value="FTSW_RODA_SPOVE"/>
    <property type="match status" value="1"/>
</dbReference>
<evidence type="ECO:0000256" key="8">
    <source>
        <dbReference type="ARBA" id="ARBA00023136"/>
    </source>
</evidence>
<dbReference type="GO" id="GO:0008955">
    <property type="term" value="F:peptidoglycan glycosyltransferase activity"/>
    <property type="evidence" value="ECO:0007669"/>
    <property type="project" value="UniProtKB-EC"/>
</dbReference>
<evidence type="ECO:0000256" key="6">
    <source>
        <dbReference type="ARBA" id="ARBA00022984"/>
    </source>
</evidence>
<proteinExistence type="inferred from homology"/>
<dbReference type="GO" id="GO:0051301">
    <property type="term" value="P:cell division"/>
    <property type="evidence" value="ECO:0007669"/>
    <property type="project" value="UniProtKB-KW"/>
</dbReference>
<evidence type="ECO:0000256" key="14">
    <source>
        <dbReference type="ARBA" id="ARBA00044770"/>
    </source>
</evidence>
<dbReference type="AlphaFoldDB" id="A0A6B2JXR4"/>
<feature type="transmembrane region" description="Helical" evidence="16">
    <location>
        <begin position="316"/>
        <end position="337"/>
    </location>
</feature>
<evidence type="ECO:0000256" key="4">
    <source>
        <dbReference type="ARBA" id="ARBA00022692"/>
    </source>
</evidence>
<dbReference type="GO" id="GO:0009252">
    <property type="term" value="P:peptidoglycan biosynthetic process"/>
    <property type="evidence" value="ECO:0007669"/>
    <property type="project" value="UniProtKB-KW"/>
</dbReference>
<keyword evidence="7 16" id="KW-1133">Transmembrane helix</keyword>
<dbReference type="GO" id="GO:0008360">
    <property type="term" value="P:regulation of cell shape"/>
    <property type="evidence" value="ECO:0007669"/>
    <property type="project" value="UniProtKB-KW"/>
</dbReference>
<dbReference type="PANTHER" id="PTHR30474:SF2">
    <property type="entry name" value="PEPTIDOGLYCAN GLYCOSYLTRANSFERASE FTSW-RELATED"/>
    <property type="match status" value="1"/>
</dbReference>
<protein>
    <recommendedName>
        <fullName evidence="12">Probable peptidoglycan glycosyltransferase FtsW</fullName>
        <ecNumber evidence="14">2.4.99.28</ecNumber>
    </recommendedName>
    <alternativeName>
        <fullName evidence="13">Cell division protein FtsW</fullName>
    </alternativeName>
    <alternativeName>
        <fullName evidence="10">Cell wall polymerase</fullName>
    </alternativeName>
    <alternativeName>
        <fullName evidence="9">Peptidoglycan polymerase</fullName>
    </alternativeName>
</protein>
<evidence type="ECO:0000256" key="12">
    <source>
        <dbReference type="ARBA" id="ARBA00041185"/>
    </source>
</evidence>
<keyword evidence="6" id="KW-0573">Peptidoglycan synthesis</keyword>
<feature type="transmembrane region" description="Helical" evidence="16">
    <location>
        <begin position="91"/>
        <end position="110"/>
    </location>
</feature>
<evidence type="ECO:0000256" key="13">
    <source>
        <dbReference type="ARBA" id="ARBA00041418"/>
    </source>
</evidence>
<dbReference type="GO" id="GO:0005886">
    <property type="term" value="C:plasma membrane"/>
    <property type="evidence" value="ECO:0007669"/>
    <property type="project" value="TreeGrafter"/>
</dbReference>
<feature type="transmembrane region" description="Helical" evidence="16">
    <location>
        <begin position="283"/>
        <end position="304"/>
    </location>
</feature>
<dbReference type="PANTHER" id="PTHR30474">
    <property type="entry name" value="CELL CYCLE PROTEIN"/>
    <property type="match status" value="1"/>
</dbReference>
<evidence type="ECO:0000256" key="11">
    <source>
        <dbReference type="ARBA" id="ARBA00038053"/>
    </source>
</evidence>
<dbReference type="EMBL" id="JAAGAB010000002">
    <property type="protein sequence ID" value="NDV01399.1"/>
    <property type="molecule type" value="Genomic_DNA"/>
</dbReference>
<dbReference type="EC" id="2.4.99.28" evidence="14"/>
<feature type="transmembrane region" description="Helical" evidence="16">
    <location>
        <begin position="159"/>
        <end position="178"/>
    </location>
</feature>
<evidence type="ECO:0000256" key="5">
    <source>
        <dbReference type="ARBA" id="ARBA00022960"/>
    </source>
</evidence>
<sequence length="387" mass="41380">MTEMVYGAAPVRAGDPVLPRWWRTIDKFSMAGILGLFGLGMLLGLAASPPLAERNGLDPFYYVTRQAMFGGLAIAIMFVTSMMTPLLIRRLAVLAFLASFIALAMLPFFGTDFGKGATRWYSLGFASFQPSEFLKPVFVVLCAWLMAAGQEVGGPPGRMWSFIVAVLVAGLLVIQPDFGQACLVLFSWGVMYFVSGASMVLIFSIFGLVVGAGIVAYNSSEHFARRIDGFLAAEVDPTTQIGYATNAIREGGFFGVGVGEGQVKWSLPDAHTDFIIAVAAEEYGLVLVLAIIALFLFVTLRSLFRLTKERDPFIRLAGTGLACAFGVQAMINMGVAVRLLPAKGMTLPFVSNGGSSVLAAGLAVGMLLAFTRTRPQGGMSDIFGRGR</sequence>
<comment type="subcellular location">
    <subcellularLocation>
        <location evidence="1">Membrane</location>
        <topology evidence="1">Multi-pass membrane protein</topology>
    </subcellularLocation>
</comment>
<reference evidence="17 18" key="1">
    <citation type="submission" date="2020-02" db="EMBL/GenBank/DDBJ databases">
        <title>Pseudoroseicyclus tamarix, sp. nov., isolated from offshore sediment of a Tamarix chinensis forest.</title>
        <authorList>
            <person name="Gai Y."/>
        </authorList>
    </citation>
    <scope>NUCLEOTIDE SEQUENCE [LARGE SCALE GENOMIC DNA]</scope>
    <source>
        <strain evidence="17 18">CLL3-39</strain>
    </source>
</reference>
<comment type="caution">
    <text evidence="17">The sequence shown here is derived from an EMBL/GenBank/DDBJ whole genome shotgun (WGS) entry which is preliminary data.</text>
</comment>
<accession>A0A6B2JXR4</accession>
<keyword evidence="18" id="KW-1185">Reference proteome</keyword>
<evidence type="ECO:0000256" key="1">
    <source>
        <dbReference type="ARBA" id="ARBA00004141"/>
    </source>
</evidence>
<keyword evidence="2" id="KW-0328">Glycosyltransferase</keyword>
<dbReference type="RefSeq" id="WP_163893205.1">
    <property type="nucleotide sequence ID" value="NZ_JAAFYS010000002.1"/>
</dbReference>
<evidence type="ECO:0000256" key="10">
    <source>
        <dbReference type="ARBA" id="ARBA00033270"/>
    </source>
</evidence>
<gene>
    <name evidence="17" type="ORF">GZA08_10525</name>
</gene>
<comment type="catalytic activity">
    <reaction evidence="15">
        <text>[GlcNAc-(1-&gt;4)-Mur2Ac(oyl-L-Ala-gamma-D-Glu-L-Lys-D-Ala-D-Ala)](n)-di-trans,octa-cis-undecaprenyl diphosphate + beta-D-GlcNAc-(1-&gt;4)-Mur2Ac(oyl-L-Ala-gamma-D-Glu-L-Lys-D-Ala-D-Ala)-di-trans,octa-cis-undecaprenyl diphosphate = [GlcNAc-(1-&gt;4)-Mur2Ac(oyl-L-Ala-gamma-D-Glu-L-Lys-D-Ala-D-Ala)](n+1)-di-trans,octa-cis-undecaprenyl diphosphate + di-trans,octa-cis-undecaprenyl diphosphate + H(+)</text>
        <dbReference type="Rhea" id="RHEA:23708"/>
        <dbReference type="Rhea" id="RHEA-COMP:9602"/>
        <dbReference type="Rhea" id="RHEA-COMP:9603"/>
        <dbReference type="ChEBI" id="CHEBI:15378"/>
        <dbReference type="ChEBI" id="CHEBI:58405"/>
        <dbReference type="ChEBI" id="CHEBI:60033"/>
        <dbReference type="ChEBI" id="CHEBI:78435"/>
        <dbReference type="EC" id="2.4.99.28"/>
    </reaction>
</comment>
<keyword evidence="8 16" id="KW-0472">Membrane</keyword>
<evidence type="ECO:0000313" key="17">
    <source>
        <dbReference type="EMBL" id="NDV01399.1"/>
    </source>
</evidence>
<keyword evidence="17" id="KW-0131">Cell cycle</keyword>
<evidence type="ECO:0000256" key="7">
    <source>
        <dbReference type="ARBA" id="ARBA00022989"/>
    </source>
</evidence>
<keyword evidence="5" id="KW-0133">Cell shape</keyword>
<evidence type="ECO:0000256" key="16">
    <source>
        <dbReference type="SAM" id="Phobius"/>
    </source>
</evidence>
<feature type="transmembrane region" description="Helical" evidence="16">
    <location>
        <begin position="190"/>
        <end position="217"/>
    </location>
</feature>
<feature type="transmembrane region" description="Helical" evidence="16">
    <location>
        <begin position="349"/>
        <end position="370"/>
    </location>
</feature>
<name>A0A6B2JXR4_9RHOB</name>
<evidence type="ECO:0000313" key="18">
    <source>
        <dbReference type="Proteomes" id="UP000474757"/>
    </source>
</evidence>
<evidence type="ECO:0000256" key="15">
    <source>
        <dbReference type="ARBA" id="ARBA00049902"/>
    </source>
</evidence>
<keyword evidence="4 16" id="KW-0812">Transmembrane</keyword>
<dbReference type="GO" id="GO:0015648">
    <property type="term" value="F:lipid-linked peptidoglycan transporter activity"/>
    <property type="evidence" value="ECO:0007669"/>
    <property type="project" value="TreeGrafter"/>
</dbReference>
<dbReference type="Proteomes" id="UP000474757">
    <property type="component" value="Unassembled WGS sequence"/>
</dbReference>
<comment type="similarity">
    <text evidence="11">Belongs to the SEDS family. FtsW subfamily.</text>
</comment>
<evidence type="ECO:0000256" key="2">
    <source>
        <dbReference type="ARBA" id="ARBA00022676"/>
    </source>
</evidence>